<feature type="transmembrane region" description="Helical" evidence="1">
    <location>
        <begin position="242"/>
        <end position="261"/>
    </location>
</feature>
<feature type="transmembrane region" description="Helical" evidence="1">
    <location>
        <begin position="40"/>
        <end position="57"/>
    </location>
</feature>
<dbReference type="GO" id="GO:0010468">
    <property type="term" value="P:regulation of gene expression"/>
    <property type="evidence" value="ECO:0007669"/>
    <property type="project" value="InterPro"/>
</dbReference>
<evidence type="ECO:0000256" key="1">
    <source>
        <dbReference type="SAM" id="Phobius"/>
    </source>
</evidence>
<feature type="transmembrane region" description="Helical" evidence="1">
    <location>
        <begin position="190"/>
        <end position="208"/>
    </location>
</feature>
<dbReference type="PIRSF" id="PIRSF038991">
    <property type="entry name" value="Protein_AbrB"/>
    <property type="match status" value="1"/>
</dbReference>
<dbReference type="AlphaFoldDB" id="A0A368HFR1"/>
<feature type="transmembrane region" description="Helical" evidence="1">
    <location>
        <begin position="88"/>
        <end position="110"/>
    </location>
</feature>
<dbReference type="PANTHER" id="PTHR38457:SF1">
    <property type="entry name" value="REGULATOR ABRB-RELATED"/>
    <property type="match status" value="1"/>
</dbReference>
<accession>A0A368HFR1</accession>
<feature type="transmembrane region" description="Helical" evidence="1">
    <location>
        <begin position="273"/>
        <end position="292"/>
    </location>
</feature>
<dbReference type="OrthoDB" id="9809910at2"/>
<sequence length="359" mass="38099">MRSTTAMMSGNARQWAVLVLGSILMSRVFAALHIPAAPLFAGMVAGIFVNIDGRLIYSPRLSRIAQIILGVAIGMLFSYKAFSAIDGHFLVVLLVAFSTFAISLLSGLLFSRLANISRTTGLLSMTSGGATGITAIAQELHADLPLVAIVQYLRVAFVMATIPVIVMFVFHDSVSLPTIATTQPLGWSAWGEALLFVGFCGLSGAWLARLLHIAAPYLLGPLIVSLLLTIGHVSILRSLPRPIIEIAYVLIGWQAGLQLSIARLRSQVRLIPIALGLIIVINLLCAILGYVLAHVVGVSDLDGYLATAPGALYAALAISMAANGNVLFVLGVHMIRLFMMLLIIPPLARFAAVKPPSTA</sequence>
<dbReference type="InterPro" id="IPR017516">
    <property type="entry name" value="AbrB_dup"/>
</dbReference>
<dbReference type="EMBL" id="PSYR01000002">
    <property type="protein sequence ID" value="RCN56311.1"/>
    <property type="molecule type" value="Genomic_DNA"/>
</dbReference>
<protein>
    <submittedName>
        <fullName evidence="2">AbrB family transcriptional regulator</fullName>
    </submittedName>
</protein>
<keyword evidence="1" id="KW-0472">Membrane</keyword>
<dbReference type="RefSeq" id="WP_083995664.1">
    <property type="nucleotide sequence ID" value="NZ_CP080624.1"/>
</dbReference>
<dbReference type="Pfam" id="PF05145">
    <property type="entry name" value="AbrB"/>
    <property type="match status" value="1"/>
</dbReference>
<organism evidence="2 3">
    <name type="scientific">Acidiferrobacter thiooxydans</name>
    <dbReference type="NCBI Taxonomy" id="163359"/>
    <lineage>
        <taxon>Bacteria</taxon>
        <taxon>Pseudomonadati</taxon>
        <taxon>Pseudomonadota</taxon>
        <taxon>Gammaproteobacteria</taxon>
        <taxon>Acidiferrobacterales</taxon>
        <taxon>Acidiferrobacteraceae</taxon>
        <taxon>Acidiferrobacter</taxon>
    </lineage>
</organism>
<comment type="caution">
    <text evidence="2">The sequence shown here is derived from an EMBL/GenBank/DDBJ whole genome shotgun (WGS) entry which is preliminary data.</text>
</comment>
<name>A0A368HFR1_9GAMM</name>
<dbReference type="PANTHER" id="PTHR38457">
    <property type="entry name" value="REGULATOR ABRB-RELATED"/>
    <property type="match status" value="1"/>
</dbReference>
<evidence type="ECO:0000313" key="2">
    <source>
        <dbReference type="EMBL" id="RCN56311.1"/>
    </source>
</evidence>
<keyword evidence="3" id="KW-1185">Reference proteome</keyword>
<dbReference type="NCBIfam" id="TIGR03082">
    <property type="entry name" value="Gneg_AbrB_dup"/>
    <property type="match status" value="2"/>
</dbReference>
<feature type="transmembrane region" description="Helical" evidence="1">
    <location>
        <begin position="64"/>
        <end position="82"/>
    </location>
</feature>
<keyword evidence="1" id="KW-1133">Transmembrane helix</keyword>
<dbReference type="InterPro" id="IPR007820">
    <property type="entry name" value="AbrB_fam"/>
</dbReference>
<feature type="transmembrane region" description="Helical" evidence="1">
    <location>
        <begin position="215"/>
        <end position="236"/>
    </location>
</feature>
<dbReference type="GO" id="GO:0016020">
    <property type="term" value="C:membrane"/>
    <property type="evidence" value="ECO:0007669"/>
    <property type="project" value="InterPro"/>
</dbReference>
<reference evidence="2 3" key="1">
    <citation type="submission" date="2018-02" db="EMBL/GenBank/DDBJ databases">
        <title>Insights into the biology of acidophilic members of the Acidiferrobacteraceae family derived from comparative genomic analyses.</title>
        <authorList>
            <person name="Issotta F."/>
            <person name="Thyssen C."/>
            <person name="Mena C."/>
            <person name="Moya A."/>
            <person name="Bellenberg S."/>
            <person name="Sproer C."/>
            <person name="Covarrubias P.C."/>
            <person name="Sand W."/>
            <person name="Quatrini R."/>
            <person name="Vera M."/>
        </authorList>
    </citation>
    <scope>NUCLEOTIDE SEQUENCE [LARGE SCALE GENOMIC DNA]</scope>
    <source>
        <strain evidence="3">m-1</strain>
    </source>
</reference>
<feature type="transmembrane region" description="Helical" evidence="1">
    <location>
        <begin position="312"/>
        <end position="332"/>
    </location>
</feature>
<proteinExistence type="predicted"/>
<feature type="transmembrane region" description="Helical" evidence="1">
    <location>
        <begin position="152"/>
        <end position="170"/>
    </location>
</feature>
<evidence type="ECO:0000313" key="3">
    <source>
        <dbReference type="Proteomes" id="UP000253250"/>
    </source>
</evidence>
<dbReference type="Proteomes" id="UP000253250">
    <property type="component" value="Unassembled WGS sequence"/>
</dbReference>
<keyword evidence="1" id="KW-0812">Transmembrane</keyword>
<gene>
    <name evidence="2" type="ORF">C4900_10755</name>
</gene>